<evidence type="ECO:0000313" key="1">
    <source>
        <dbReference type="EMBL" id="KLV27278.1"/>
    </source>
</evidence>
<reference evidence="1 2" key="1">
    <citation type="submission" date="2015-05" db="EMBL/GenBank/DDBJ databases">
        <title>Whole genome sequence and identification of bacterial endophytes from Costus igneus.</title>
        <authorList>
            <person name="Lee Y.P."/>
            <person name="Gan H.M."/>
            <person name="Eng W."/>
            <person name="Wheatley M.S."/>
            <person name="Caraballo A."/>
            <person name="Polter S."/>
            <person name="Savka M.A."/>
            <person name="Hudson A.O."/>
        </authorList>
    </citation>
    <scope>NUCLEOTIDE SEQUENCE [LARGE SCALE GENOMIC DNA]</scope>
    <source>
        <strain evidence="1 2">RIT379</strain>
    </source>
</reference>
<name>A0A0J1IMX8_NIACI</name>
<proteinExistence type="predicted"/>
<dbReference type="EMBL" id="LDPH01000004">
    <property type="protein sequence ID" value="KLV27278.1"/>
    <property type="molecule type" value="Genomic_DNA"/>
</dbReference>
<accession>A0A0J1IMX8</accession>
<dbReference type="AlphaFoldDB" id="A0A0J1IMX8"/>
<keyword evidence="2" id="KW-1185">Reference proteome</keyword>
<dbReference type="PATRIC" id="fig|1397.4.peg.4110"/>
<dbReference type="RefSeq" id="WP_047941259.1">
    <property type="nucleotide sequence ID" value="NZ_LDPH01000004.1"/>
</dbReference>
<dbReference type="OrthoDB" id="2838415at2"/>
<gene>
    <name evidence="1" type="ORF">ABW02_07120</name>
</gene>
<sequence length="208" mass="24164">MKIEANLQKDYQSVQRKLLVKKITTTPGIWVDGKTYWIQNGYEKLIPEHSISIHVKQIHKHSKIQYNEIFVRNHSQEPKKMKVLVLNYFPKAFHNHLSFVSPTENVIYHSIEEQLYLVNGEHNSSCMEQRTVQPLWNVHTDHIWSNNQNGTLKYQPMAKGSSVSIFSLNMEVMPQSTGISRAWSIMGTEKKDILDMNHILMKTSTSIS</sequence>
<evidence type="ECO:0000313" key="2">
    <source>
        <dbReference type="Proteomes" id="UP000036045"/>
    </source>
</evidence>
<comment type="caution">
    <text evidence="1">The sequence shown here is derived from an EMBL/GenBank/DDBJ whole genome shotgun (WGS) entry which is preliminary data.</text>
</comment>
<protein>
    <submittedName>
        <fullName evidence="1">Uncharacterized protein</fullName>
    </submittedName>
</protein>
<organism evidence="1 2">
    <name type="scientific">Niallia circulans</name>
    <name type="common">Bacillus circulans</name>
    <dbReference type="NCBI Taxonomy" id="1397"/>
    <lineage>
        <taxon>Bacteria</taxon>
        <taxon>Bacillati</taxon>
        <taxon>Bacillota</taxon>
        <taxon>Bacilli</taxon>
        <taxon>Bacillales</taxon>
        <taxon>Bacillaceae</taxon>
        <taxon>Niallia</taxon>
    </lineage>
</organism>
<dbReference type="Proteomes" id="UP000036045">
    <property type="component" value="Unassembled WGS sequence"/>
</dbReference>